<dbReference type="EMBL" id="BARU01022212">
    <property type="protein sequence ID" value="GAH54208.1"/>
    <property type="molecule type" value="Genomic_DNA"/>
</dbReference>
<organism evidence="2">
    <name type="scientific">marine sediment metagenome</name>
    <dbReference type="NCBI Taxonomy" id="412755"/>
    <lineage>
        <taxon>unclassified sequences</taxon>
        <taxon>metagenomes</taxon>
        <taxon>ecological metagenomes</taxon>
    </lineage>
</organism>
<feature type="non-terminal residue" evidence="2">
    <location>
        <position position="1"/>
    </location>
</feature>
<comment type="caution">
    <text evidence="2">The sequence shown here is derived from an EMBL/GenBank/DDBJ whole genome shotgun (WGS) entry which is preliminary data.</text>
</comment>
<dbReference type="AlphaFoldDB" id="X1I9F0"/>
<sequence length="31" mass="3384">TRASARSVYAILGNVSATFLKSIFYFSINSV</sequence>
<feature type="transmembrane region" description="Helical" evidence="1">
    <location>
        <begin position="7"/>
        <end position="28"/>
    </location>
</feature>
<protein>
    <submittedName>
        <fullName evidence="2">Uncharacterized protein</fullName>
    </submittedName>
</protein>
<evidence type="ECO:0000313" key="2">
    <source>
        <dbReference type="EMBL" id="GAH54208.1"/>
    </source>
</evidence>
<keyword evidence="1" id="KW-0812">Transmembrane</keyword>
<name>X1I9F0_9ZZZZ</name>
<keyword evidence="1" id="KW-0472">Membrane</keyword>
<evidence type="ECO:0000256" key="1">
    <source>
        <dbReference type="SAM" id="Phobius"/>
    </source>
</evidence>
<keyword evidence="1" id="KW-1133">Transmembrane helix</keyword>
<accession>X1I9F0</accession>
<proteinExistence type="predicted"/>
<gene>
    <name evidence="2" type="ORF">S03H2_36218</name>
</gene>
<reference evidence="2" key="1">
    <citation type="journal article" date="2014" name="Front. Microbiol.">
        <title>High frequency of phylogenetically diverse reductive dehalogenase-homologous genes in deep subseafloor sedimentary metagenomes.</title>
        <authorList>
            <person name="Kawai M."/>
            <person name="Futagami T."/>
            <person name="Toyoda A."/>
            <person name="Takaki Y."/>
            <person name="Nishi S."/>
            <person name="Hori S."/>
            <person name="Arai W."/>
            <person name="Tsubouchi T."/>
            <person name="Morono Y."/>
            <person name="Uchiyama I."/>
            <person name="Ito T."/>
            <person name="Fujiyama A."/>
            <person name="Inagaki F."/>
            <person name="Takami H."/>
        </authorList>
    </citation>
    <scope>NUCLEOTIDE SEQUENCE</scope>
    <source>
        <strain evidence="2">Expedition CK06-06</strain>
    </source>
</reference>